<dbReference type="GO" id="GO:0004644">
    <property type="term" value="F:phosphoribosylglycinamide formyltransferase activity"/>
    <property type="evidence" value="ECO:0007669"/>
    <property type="project" value="UniProtKB-EC"/>
</dbReference>
<reference evidence="6" key="1">
    <citation type="submission" date="2015-10" db="EMBL/GenBank/DDBJ databases">
        <title>Draft genome sequence of Salegentibacter mishustinae KCTC 12263.</title>
        <authorList>
            <person name="Lin W."/>
            <person name="Zheng Q."/>
        </authorList>
    </citation>
    <scope>NUCLEOTIDE SEQUENCE [LARGE SCALE GENOMIC DNA]</scope>
    <source>
        <strain evidence="6">KCTC 12263</strain>
    </source>
</reference>
<dbReference type="PANTHER" id="PTHR43369:SF2">
    <property type="entry name" value="PHOSPHORIBOSYLGLYCINAMIDE FORMYLTRANSFERASE"/>
    <property type="match status" value="1"/>
</dbReference>
<evidence type="ECO:0000313" key="6">
    <source>
        <dbReference type="EMBL" id="KRG28434.1"/>
    </source>
</evidence>
<comment type="pathway">
    <text evidence="1">Purine metabolism; IMP biosynthesis via de novo pathway; N(2)-formyl-N(1)-(5-phospho-D-ribosyl)glycinamide from N(1)-(5-phospho-D-ribosyl)glycinamide (10-formyl THF route): step 1/1.</text>
</comment>
<dbReference type="SUPFAM" id="SSF53328">
    <property type="entry name" value="Formyltransferase"/>
    <property type="match status" value="1"/>
</dbReference>
<organism evidence="6 7">
    <name type="scientific">Salegentibacter mishustinae</name>
    <dbReference type="NCBI Taxonomy" id="270918"/>
    <lineage>
        <taxon>Bacteria</taxon>
        <taxon>Pseudomonadati</taxon>
        <taxon>Bacteroidota</taxon>
        <taxon>Flavobacteriia</taxon>
        <taxon>Flavobacteriales</taxon>
        <taxon>Flavobacteriaceae</taxon>
        <taxon>Salegentibacter</taxon>
    </lineage>
</organism>
<dbReference type="GO" id="GO:0005829">
    <property type="term" value="C:cytosol"/>
    <property type="evidence" value="ECO:0007669"/>
    <property type="project" value="TreeGrafter"/>
</dbReference>
<dbReference type="Pfam" id="PF00551">
    <property type="entry name" value="Formyl_trans_N"/>
    <property type="match status" value="1"/>
</dbReference>
<dbReference type="GO" id="GO:0006189">
    <property type="term" value="P:'de novo' IMP biosynthetic process"/>
    <property type="evidence" value="ECO:0007669"/>
    <property type="project" value="TreeGrafter"/>
</dbReference>
<gene>
    <name evidence="6" type="ORF">APR42_06550</name>
</gene>
<evidence type="ECO:0000259" key="5">
    <source>
        <dbReference type="Pfam" id="PF00551"/>
    </source>
</evidence>
<feature type="domain" description="Formyl transferase N-terminal" evidence="5">
    <location>
        <begin position="1"/>
        <end position="201"/>
    </location>
</feature>
<evidence type="ECO:0000256" key="3">
    <source>
        <dbReference type="ARBA" id="ARBA00022679"/>
    </source>
</evidence>
<dbReference type="AlphaFoldDB" id="A0A0Q9ZE05"/>
<keyword evidence="7" id="KW-1185">Reference proteome</keyword>
<dbReference type="Proteomes" id="UP000051643">
    <property type="component" value="Unassembled WGS sequence"/>
</dbReference>
<evidence type="ECO:0000256" key="1">
    <source>
        <dbReference type="ARBA" id="ARBA00005054"/>
    </source>
</evidence>
<comment type="caution">
    <text evidence="6">The sequence shown here is derived from an EMBL/GenBank/DDBJ whole genome shotgun (WGS) entry which is preliminary data.</text>
</comment>
<evidence type="ECO:0000256" key="2">
    <source>
        <dbReference type="ARBA" id="ARBA00012254"/>
    </source>
</evidence>
<evidence type="ECO:0000313" key="7">
    <source>
        <dbReference type="Proteomes" id="UP000051643"/>
    </source>
</evidence>
<keyword evidence="3" id="KW-0808">Transferase</keyword>
<dbReference type="Gene3D" id="3.40.50.170">
    <property type="entry name" value="Formyl transferase, N-terminal domain"/>
    <property type="match status" value="1"/>
</dbReference>
<name>A0A0Q9ZE05_9FLAO</name>
<sequence length="262" mass="30199">MKIVVLTSDSLRHKYIAHCLAEQLNLVLVITEKKSPAITDTSSLDKEDAALIEQHFLKRKESEEEYFGLYRDFPSTSELLEIKHGQINSPEVMEAIKNTQPDFIILFGTSIIKEKLLNKYPRRIINLHLGLSPYYRGSATNLFPYYYEEPECVGGTIHLATPKVDKGEILHQFRPDIRLGDSLHYIGNKVILKGGEVLPEILRKYEKGELKPKKQTGSGRICRNKDLSPDLLRNIYKEFEKGLITEYLREKEKRDAEKPIIE</sequence>
<dbReference type="PANTHER" id="PTHR43369">
    <property type="entry name" value="PHOSPHORIBOSYLGLYCINAMIDE FORMYLTRANSFERASE"/>
    <property type="match status" value="1"/>
</dbReference>
<dbReference type="OrthoDB" id="9802815at2"/>
<accession>A0A0Q9ZE05</accession>
<keyword evidence="4" id="KW-0658">Purine biosynthesis</keyword>
<evidence type="ECO:0000256" key="4">
    <source>
        <dbReference type="ARBA" id="ARBA00022755"/>
    </source>
</evidence>
<dbReference type="EMBL" id="LKTP01000023">
    <property type="protein sequence ID" value="KRG28434.1"/>
    <property type="molecule type" value="Genomic_DNA"/>
</dbReference>
<protein>
    <recommendedName>
        <fullName evidence="2">phosphoribosylglycinamide formyltransferase 1</fullName>
        <ecNumber evidence="2">2.1.2.2</ecNumber>
    </recommendedName>
</protein>
<proteinExistence type="predicted"/>
<dbReference type="STRING" id="270918.APR42_06550"/>
<dbReference type="InterPro" id="IPR036477">
    <property type="entry name" value="Formyl_transf_N_sf"/>
</dbReference>
<dbReference type="RefSeq" id="WP_057482105.1">
    <property type="nucleotide sequence ID" value="NZ_BMWR01000001.1"/>
</dbReference>
<dbReference type="InterPro" id="IPR002376">
    <property type="entry name" value="Formyl_transf_N"/>
</dbReference>
<dbReference type="EC" id="2.1.2.2" evidence="2"/>